<keyword evidence="3" id="KW-1185">Reference proteome</keyword>
<feature type="transmembrane region" description="Helical" evidence="1">
    <location>
        <begin position="47"/>
        <end position="70"/>
    </location>
</feature>
<dbReference type="Proteomes" id="UP001500459">
    <property type="component" value="Unassembled WGS sequence"/>
</dbReference>
<feature type="transmembrane region" description="Helical" evidence="1">
    <location>
        <begin position="17"/>
        <end position="35"/>
    </location>
</feature>
<protein>
    <submittedName>
        <fullName evidence="2">Uncharacterized protein</fullName>
    </submittedName>
</protein>
<gene>
    <name evidence="2" type="ORF">GCM10022393_24960</name>
</gene>
<proteinExistence type="predicted"/>
<keyword evidence="1" id="KW-1133">Transmembrane helix</keyword>
<reference evidence="3" key="1">
    <citation type="journal article" date="2019" name="Int. J. Syst. Evol. Microbiol.">
        <title>The Global Catalogue of Microorganisms (GCM) 10K type strain sequencing project: providing services to taxonomists for standard genome sequencing and annotation.</title>
        <authorList>
            <consortium name="The Broad Institute Genomics Platform"/>
            <consortium name="The Broad Institute Genome Sequencing Center for Infectious Disease"/>
            <person name="Wu L."/>
            <person name="Ma J."/>
        </authorList>
    </citation>
    <scope>NUCLEOTIDE SEQUENCE [LARGE SCALE GENOMIC DNA]</scope>
    <source>
        <strain evidence="3">JCM 17106</strain>
    </source>
</reference>
<dbReference type="EMBL" id="BAABCW010000009">
    <property type="protein sequence ID" value="GAA3510486.1"/>
    <property type="molecule type" value="Genomic_DNA"/>
</dbReference>
<keyword evidence="1" id="KW-0472">Membrane</keyword>
<name>A0ABP6UM04_9FLAO</name>
<comment type="caution">
    <text evidence="2">The sequence shown here is derived from an EMBL/GenBank/DDBJ whole genome shotgun (WGS) entry which is preliminary data.</text>
</comment>
<organism evidence="2 3">
    <name type="scientific">Aquimarina addita</name>
    <dbReference type="NCBI Taxonomy" id="870485"/>
    <lineage>
        <taxon>Bacteria</taxon>
        <taxon>Pseudomonadati</taxon>
        <taxon>Bacteroidota</taxon>
        <taxon>Flavobacteriia</taxon>
        <taxon>Flavobacteriales</taxon>
        <taxon>Flavobacteriaceae</taxon>
        <taxon>Aquimarina</taxon>
    </lineage>
</organism>
<evidence type="ECO:0000313" key="2">
    <source>
        <dbReference type="EMBL" id="GAA3510486.1"/>
    </source>
</evidence>
<keyword evidence="1" id="KW-0812">Transmembrane</keyword>
<sequence length="166" mass="18703">MTIQDLINWFGSNQNHILWYFGTILILTILSVVIVNKNNIGSFKYFLSFLVHAVTIPGILSVILILYALFIIKTNLLNVNAIAYFVPIIAMIATLLILNKKVRMNQIPGFSRLSALMLMIGIAFGIVFVLQNTFFGVFFVGGFSQLIIVFIVVLVLLKIAWSRFTK</sequence>
<feature type="transmembrane region" description="Helical" evidence="1">
    <location>
        <begin position="76"/>
        <end position="98"/>
    </location>
</feature>
<evidence type="ECO:0000256" key="1">
    <source>
        <dbReference type="SAM" id="Phobius"/>
    </source>
</evidence>
<feature type="transmembrane region" description="Helical" evidence="1">
    <location>
        <begin position="136"/>
        <end position="157"/>
    </location>
</feature>
<feature type="transmembrane region" description="Helical" evidence="1">
    <location>
        <begin position="110"/>
        <end position="130"/>
    </location>
</feature>
<evidence type="ECO:0000313" key="3">
    <source>
        <dbReference type="Proteomes" id="UP001500459"/>
    </source>
</evidence>
<dbReference type="RefSeq" id="WP_344927862.1">
    <property type="nucleotide sequence ID" value="NZ_BAABCW010000009.1"/>
</dbReference>
<accession>A0ABP6UM04</accession>